<dbReference type="EMBL" id="JBBNAG010000001">
    <property type="protein sequence ID" value="KAK9165150.1"/>
    <property type="molecule type" value="Genomic_DNA"/>
</dbReference>
<sequence length="504" mass="58830">MLDLFLPDQNWSGDGDTEAVKRRISLLSKLENVIWSLLTSEGRSESRLWLCNTISSLSSITANVQCELFMNLLRSKPRNLSLAAHVLQMIFEKRPRIAGLIIAKKSYILEEFFKGNSRRILQWFDNFSDVGSEHGKGARALSQFAFINRDICWEELEWRGKHGQSPAVVAIKPHYFLDLDVLQTMQNFLENVPEFWSSDEFAESLRDGEIIQIDTKFFVDYFVDLMFEDSSEVWEMVKDFLKEESFSFLCRHLLINLKEQDLKVFLDSLRKFLTRERPKCFEQPSSWLELLLLHNVSSSIEELLLLNAVINQGRQLLRIVDDEEHKKHKKKIQELVVVMASDTADASVMKESVKMDKADAVKWLGLQSWVLQYRLLEECQTPESWEDFFMRNGISFRSSSRYDLLSSNALPEVIESRLDDEVYPKARRKKKVKTRKKRRRHRDLDGSDEDELGYFDSPSASGSWMLSTDGYSSLWTMVDLPEHLANYCFSSWMRWLSSKWSSLV</sequence>
<evidence type="ECO:0000313" key="1">
    <source>
        <dbReference type="EMBL" id="KAK9165150.1"/>
    </source>
</evidence>
<protein>
    <submittedName>
        <fullName evidence="1">Uncharacterized protein</fullName>
    </submittedName>
</protein>
<accession>A0AAP0L8N5</accession>
<keyword evidence="2" id="KW-1185">Reference proteome</keyword>
<evidence type="ECO:0000313" key="2">
    <source>
        <dbReference type="Proteomes" id="UP001419268"/>
    </source>
</evidence>
<reference evidence="1 2" key="1">
    <citation type="submission" date="2024-01" db="EMBL/GenBank/DDBJ databases">
        <title>Genome assemblies of Stephania.</title>
        <authorList>
            <person name="Yang L."/>
        </authorList>
    </citation>
    <scope>NUCLEOTIDE SEQUENCE [LARGE SCALE GENOMIC DNA]</scope>
    <source>
        <strain evidence="1">JXDWG</strain>
        <tissue evidence="1">Leaf</tissue>
    </source>
</reference>
<dbReference type="PANTHER" id="PTHR37766:SF1">
    <property type="entry name" value="OS01G0897100 PROTEIN"/>
    <property type="match status" value="1"/>
</dbReference>
<gene>
    <name evidence="1" type="ORF">Scep_000341</name>
</gene>
<dbReference type="Proteomes" id="UP001419268">
    <property type="component" value="Unassembled WGS sequence"/>
</dbReference>
<name>A0AAP0L8N5_9MAGN</name>
<organism evidence="1 2">
    <name type="scientific">Stephania cephalantha</name>
    <dbReference type="NCBI Taxonomy" id="152367"/>
    <lineage>
        <taxon>Eukaryota</taxon>
        <taxon>Viridiplantae</taxon>
        <taxon>Streptophyta</taxon>
        <taxon>Embryophyta</taxon>
        <taxon>Tracheophyta</taxon>
        <taxon>Spermatophyta</taxon>
        <taxon>Magnoliopsida</taxon>
        <taxon>Ranunculales</taxon>
        <taxon>Menispermaceae</taxon>
        <taxon>Menispermoideae</taxon>
        <taxon>Cissampelideae</taxon>
        <taxon>Stephania</taxon>
    </lineage>
</organism>
<comment type="caution">
    <text evidence="1">The sequence shown here is derived from an EMBL/GenBank/DDBJ whole genome shotgun (WGS) entry which is preliminary data.</text>
</comment>
<dbReference type="PANTHER" id="PTHR37766">
    <property type="entry name" value="OS01G0897100 PROTEIN"/>
    <property type="match status" value="1"/>
</dbReference>
<proteinExistence type="predicted"/>
<dbReference type="AlphaFoldDB" id="A0AAP0L8N5"/>